<gene>
    <name evidence="3" type="ORF">IX84_29700</name>
</gene>
<dbReference type="Pfam" id="PF05569">
    <property type="entry name" value="Peptidase_M56"/>
    <property type="match status" value="1"/>
</dbReference>
<evidence type="ECO:0000256" key="1">
    <source>
        <dbReference type="SAM" id="Phobius"/>
    </source>
</evidence>
<feature type="transmembrane region" description="Helical" evidence="1">
    <location>
        <begin position="102"/>
        <end position="124"/>
    </location>
</feature>
<protein>
    <recommendedName>
        <fullName evidence="2">Peptidase M56 domain-containing protein</fullName>
    </recommendedName>
</protein>
<accession>A0A098RZQ4</accession>
<feature type="domain" description="Peptidase M56" evidence="2">
    <location>
        <begin position="167"/>
        <end position="264"/>
    </location>
</feature>
<dbReference type="RefSeq" id="WP_044229399.1">
    <property type="nucleotide sequence ID" value="NZ_JBKAGJ010000011.1"/>
</dbReference>
<dbReference type="AlphaFoldDB" id="A0A098RZQ4"/>
<proteinExistence type="predicted"/>
<keyword evidence="4" id="KW-1185">Reference proteome</keyword>
<dbReference type="PANTHER" id="PTHR34978">
    <property type="entry name" value="POSSIBLE SENSOR-TRANSDUCER PROTEIN BLAR"/>
    <property type="match status" value="1"/>
</dbReference>
<keyword evidence="1" id="KW-0812">Transmembrane</keyword>
<dbReference type="STRING" id="1524460.IX84_29700"/>
<keyword evidence="1" id="KW-0472">Membrane</keyword>
<organism evidence="3 4">
    <name type="scientific">Phaeodactylibacter xiamenensis</name>
    <dbReference type="NCBI Taxonomy" id="1524460"/>
    <lineage>
        <taxon>Bacteria</taxon>
        <taxon>Pseudomonadati</taxon>
        <taxon>Bacteroidota</taxon>
        <taxon>Saprospiria</taxon>
        <taxon>Saprospirales</taxon>
        <taxon>Haliscomenobacteraceae</taxon>
        <taxon>Phaeodactylibacter</taxon>
    </lineage>
</organism>
<evidence type="ECO:0000259" key="2">
    <source>
        <dbReference type="Pfam" id="PF05569"/>
    </source>
</evidence>
<dbReference type="InterPro" id="IPR052173">
    <property type="entry name" value="Beta-lactam_resp_regulator"/>
</dbReference>
<dbReference type="EMBL" id="JPOS01000093">
    <property type="protein sequence ID" value="KGE85073.1"/>
    <property type="molecule type" value="Genomic_DNA"/>
</dbReference>
<feature type="transmembrane region" description="Helical" evidence="1">
    <location>
        <begin position="274"/>
        <end position="293"/>
    </location>
</feature>
<evidence type="ECO:0000313" key="4">
    <source>
        <dbReference type="Proteomes" id="UP000029736"/>
    </source>
</evidence>
<keyword evidence="1" id="KW-1133">Transmembrane helix</keyword>
<dbReference type="Proteomes" id="UP000029736">
    <property type="component" value="Unassembled WGS sequence"/>
</dbReference>
<sequence length="980" mass="110198">MIPSSVTQYLLESSICLALFYALYYFLLRRETFFQFNRAYLLLMPAVSLAIPLLHIEQAVAPSTVAGEVLLPVVREAASAKLQIYGQLMAPTPAFSLSLADILVGLYLTGALFMLSRLSLRLLALRRLIRRSRREQKGRYTLLTPERDIPASSFFSYVFWKGEDLPEAKRVILEHELVHVRQRHSLDVLLMECYLILKWFNPLVYAYRTALQQVHEYIADAYVSREIGSRHTYAQFLALQRMGHSCHPLANTFAAHLRSRLQMLAQRSSAPWRAVKYLSVLPVTGLLVLLFAFNLSEQLPGGGFERAGQAVDAFARQDVFTTWGEQPEEMADALAWGPYRLPLFSPAQLSGPDNALSATFLTPAALRALSTERFELVLGEQVLWRNKTQALLYRGSQLVHSFSVKGRLKDCWPAGVGMEEDLVLVLAVEDAWGRLSCGIIGLGKVYSDDLRVAMMEAGVYAMMKVAGPKAEGGKTELCVALADEHIQKINTHHPWESSPYRLQLGQELLGVQWYNHPFASTAGTIIQEVEPGRLARIKNTSFQITKAGQGLEVEQLCVNLIKKSGPDRILEAASPGEVQEIWRQVTAALSEGDQLHLLARTTDEKAFYTSLGIGVSPEPGLVFQDGLFSERYGEFSRRTVDQLPQPKAWLRRSGTEIQWGDYHWVLRQRDGRASEAVRYLPAEALTALSTAAWSATFNGEAVGTDSLMLWSYDRSDEGMKFTPLFSEAGQRRLRVAAQRTDAFELQVVFGLDNGADRGRLILKINQERPIAAEADTLRLKPSLDPFQFVYRPGAPTLIRLDTSVAQHRWMYEQYANDPNVNVLPIPGFRTVERLRREGEAVVPEPEINRVELLHATYIDTDTIPEYYELYDKAMTFHWRGLSGTRSNEVQSLHAFQHATEDGMLLEIGGLEYPVLQFELVIIPEEGKGVTLKSKSAEDTTVQQHLADLKPNSSLFLTDMVIQDTDGQQKRLPVTFSFNLK</sequence>
<feature type="transmembrane region" description="Helical" evidence="1">
    <location>
        <begin position="6"/>
        <end position="27"/>
    </location>
</feature>
<reference evidence="3 4" key="1">
    <citation type="journal article" date="2014" name="Int. J. Syst. Evol. Microbiol.">
        <title>Phaeodactylibacter xiamenensis gen. nov., sp. nov., a member of the family Saprospiraceae isolated from the marine alga Phaeodactylum tricornutum.</title>
        <authorList>
            <person name="Chen Z.Jr."/>
            <person name="Lei X."/>
            <person name="Lai Q."/>
            <person name="Li Y."/>
            <person name="Zhang B."/>
            <person name="Zhang J."/>
            <person name="Zhang H."/>
            <person name="Yang L."/>
            <person name="Zheng W."/>
            <person name="Tian Y."/>
            <person name="Yu Z."/>
            <person name="Xu H.Jr."/>
            <person name="Zheng T."/>
        </authorList>
    </citation>
    <scope>NUCLEOTIDE SEQUENCE [LARGE SCALE GENOMIC DNA]</scope>
    <source>
        <strain evidence="3 4">KD52</strain>
    </source>
</reference>
<feature type="transmembrane region" description="Helical" evidence="1">
    <location>
        <begin position="39"/>
        <end position="56"/>
    </location>
</feature>
<dbReference type="OrthoDB" id="649093at2"/>
<evidence type="ECO:0000313" key="3">
    <source>
        <dbReference type="EMBL" id="KGE85073.1"/>
    </source>
</evidence>
<dbReference type="PANTHER" id="PTHR34978:SF3">
    <property type="entry name" value="SLR0241 PROTEIN"/>
    <property type="match status" value="1"/>
</dbReference>
<dbReference type="InterPro" id="IPR008756">
    <property type="entry name" value="Peptidase_M56"/>
</dbReference>
<name>A0A098RZQ4_9BACT</name>
<comment type="caution">
    <text evidence="3">The sequence shown here is derived from an EMBL/GenBank/DDBJ whole genome shotgun (WGS) entry which is preliminary data.</text>
</comment>